<keyword evidence="12" id="KW-1185">Reference proteome</keyword>
<dbReference type="EC" id="2.7.1.158" evidence="3 9"/>
<evidence type="ECO:0000256" key="5">
    <source>
        <dbReference type="ARBA" id="ARBA00022679"/>
    </source>
</evidence>
<keyword evidence="6 9" id="KW-0547">Nucleotide-binding</keyword>
<evidence type="ECO:0000313" key="12">
    <source>
        <dbReference type="Proteomes" id="UP000838763"/>
    </source>
</evidence>
<evidence type="ECO:0000256" key="2">
    <source>
        <dbReference type="ARBA" id="ARBA00008305"/>
    </source>
</evidence>
<dbReference type="PANTHER" id="PTHR14456">
    <property type="entry name" value="INOSITOL POLYPHOSPHATE KINASE 1"/>
    <property type="match status" value="1"/>
</dbReference>
<dbReference type="GO" id="GO:0005524">
    <property type="term" value="F:ATP binding"/>
    <property type="evidence" value="ECO:0007669"/>
    <property type="project" value="UniProtKB-KW"/>
</dbReference>
<evidence type="ECO:0000256" key="4">
    <source>
        <dbReference type="ARBA" id="ARBA00014846"/>
    </source>
</evidence>
<organism evidence="11 12">
    <name type="scientific">Parascedosporium putredinis</name>
    <dbReference type="NCBI Taxonomy" id="1442378"/>
    <lineage>
        <taxon>Eukaryota</taxon>
        <taxon>Fungi</taxon>
        <taxon>Dikarya</taxon>
        <taxon>Ascomycota</taxon>
        <taxon>Pezizomycotina</taxon>
        <taxon>Sordariomycetes</taxon>
        <taxon>Hypocreomycetidae</taxon>
        <taxon>Microascales</taxon>
        <taxon>Microascaceae</taxon>
        <taxon>Parascedosporium</taxon>
    </lineage>
</organism>
<comment type="catalytic activity">
    <reaction evidence="9">
        <text>1D-myo-inositol 1,3,4,5,6-pentakisphosphate + ATP = 1D-myo-inositol hexakisphosphate + ADP + H(+)</text>
        <dbReference type="Rhea" id="RHEA:20313"/>
        <dbReference type="ChEBI" id="CHEBI:15378"/>
        <dbReference type="ChEBI" id="CHEBI:30616"/>
        <dbReference type="ChEBI" id="CHEBI:57733"/>
        <dbReference type="ChEBI" id="CHEBI:58130"/>
        <dbReference type="ChEBI" id="CHEBI:456216"/>
        <dbReference type="EC" id="2.7.1.158"/>
    </reaction>
</comment>
<comment type="similarity">
    <text evidence="2">Belongs to the IPK1 type 1 family.</text>
</comment>
<sequence>MDPHQNGAAQTLRGARSNRSHVMTSSSAARGFKPSNPTFLEDPAMAKTLDLSTSSSSQSKVRNSAPAVPTLSVSPPSAASSPSSTTTAVAVPIALPSRPLRASPSGRGSVSRTASSFLLETSSFAEDDFAFSSSISSNISFAPSSFASNYQLGFSMDEETCDSSLSEPDLGCDSELSPFGSANLYSVPAGTRVKSFVGEGAANVVVELELPQGLQPQPSTFSKVGKLLRLQKDAAQPEKQPYGYPEQYRYWRERIQPIFVDQDKDDLVNIDLVRLGSGGSNLLDDVDHLLEMMDNVATGKKTASAPSKSSRIRKRKMKFVGSRLARVEFGMLVDDMRIDENEGIMIEIKPKWLVQSPSAPADAVRCRNCAVRLHRHLKDPSHDSAILPCPLLMTAECHEDRNTFVSRLFADDIDEDEGTEAWYVAPLRRWFRGTESSQPKRLLERMRKMQKQLDLWGPLGRGIQDDEFRLAMTLRDCSVFLRIMHRPGGQTKVVAKIADLDKKNSTAKMDWWRKTELDLVHSGAYTAEYRLDAEKGMAVPAGTSCYMEMQERRRKLKKGRLRMAVWNFS</sequence>
<evidence type="ECO:0000256" key="9">
    <source>
        <dbReference type="RuleBase" id="RU364126"/>
    </source>
</evidence>
<dbReference type="GO" id="GO:0035299">
    <property type="term" value="F:inositol-1,3,4,5,6-pentakisphosphate 2-kinase activity"/>
    <property type="evidence" value="ECO:0007669"/>
    <property type="project" value="UniProtKB-EC"/>
</dbReference>
<reference evidence="11" key="1">
    <citation type="submission" date="2022-11" db="EMBL/GenBank/DDBJ databases">
        <authorList>
            <person name="Scott C."/>
            <person name="Bruce N."/>
        </authorList>
    </citation>
    <scope>NUCLEOTIDE SEQUENCE</scope>
</reference>
<name>A0A9P1M7Q1_9PEZI</name>
<comment type="caution">
    <text evidence="11">The sequence shown here is derived from an EMBL/GenBank/DDBJ whole genome shotgun (WGS) entry which is preliminary data.</text>
</comment>
<proteinExistence type="inferred from homology"/>
<accession>A0A9P1M7Q1</accession>
<evidence type="ECO:0000256" key="1">
    <source>
        <dbReference type="ARBA" id="ARBA00003979"/>
    </source>
</evidence>
<keyword evidence="8 9" id="KW-0067">ATP-binding</keyword>
<dbReference type="Pfam" id="PF06090">
    <property type="entry name" value="Ins_P5_2-kin"/>
    <property type="match status" value="1"/>
</dbReference>
<protein>
    <recommendedName>
        <fullName evidence="4 9">Inositol-pentakisphosphate 2-kinase</fullName>
        <ecNumber evidence="3 9">2.7.1.158</ecNumber>
    </recommendedName>
</protein>
<dbReference type="EMBL" id="CALLCH030000002">
    <property type="protein sequence ID" value="CAI4211526.1"/>
    <property type="molecule type" value="Genomic_DNA"/>
</dbReference>
<dbReference type="PANTHER" id="PTHR14456:SF2">
    <property type="entry name" value="INOSITOL-PENTAKISPHOSPHATE 2-KINASE"/>
    <property type="match status" value="1"/>
</dbReference>
<keyword evidence="5 9" id="KW-0808">Transferase</keyword>
<dbReference type="GO" id="GO:0032958">
    <property type="term" value="P:inositol phosphate biosynthetic process"/>
    <property type="evidence" value="ECO:0007669"/>
    <property type="project" value="TreeGrafter"/>
</dbReference>
<evidence type="ECO:0000256" key="3">
    <source>
        <dbReference type="ARBA" id="ARBA00012023"/>
    </source>
</evidence>
<dbReference type="Proteomes" id="UP000838763">
    <property type="component" value="Unassembled WGS sequence"/>
</dbReference>
<evidence type="ECO:0000313" key="11">
    <source>
        <dbReference type="EMBL" id="CAI4211526.1"/>
    </source>
</evidence>
<evidence type="ECO:0000256" key="8">
    <source>
        <dbReference type="ARBA" id="ARBA00022840"/>
    </source>
</evidence>
<keyword evidence="7 9" id="KW-0418">Kinase</keyword>
<evidence type="ECO:0000256" key="7">
    <source>
        <dbReference type="ARBA" id="ARBA00022777"/>
    </source>
</evidence>
<dbReference type="OrthoDB" id="272370at2759"/>
<evidence type="ECO:0000256" key="6">
    <source>
        <dbReference type="ARBA" id="ARBA00022741"/>
    </source>
</evidence>
<comment type="domain">
    <text evidence="9">The EXKPK motif is conserved in inositol-pentakisphosphate 2-kinases of both family 1 and 2.</text>
</comment>
<feature type="compositionally biased region" description="Low complexity" evidence="10">
    <location>
        <begin position="52"/>
        <end position="85"/>
    </location>
</feature>
<dbReference type="GO" id="GO:0005634">
    <property type="term" value="C:nucleus"/>
    <property type="evidence" value="ECO:0007669"/>
    <property type="project" value="TreeGrafter"/>
</dbReference>
<dbReference type="InterPro" id="IPR009286">
    <property type="entry name" value="Ins_P5_2-kin"/>
</dbReference>
<evidence type="ECO:0000256" key="10">
    <source>
        <dbReference type="SAM" id="MobiDB-lite"/>
    </source>
</evidence>
<comment type="function">
    <text evidence="1">Has kinase activity and phosphorylates inositol-1,3,4,5,6-pentakisphosphate (Ins(1,3,4,5,6)P5) to produce 1,2,3,4,5,6-hexakisphosphate (InsP6), also known as phytate.</text>
</comment>
<gene>
    <name evidence="11" type="ORF">PPNO1_LOCUS1308</name>
</gene>
<dbReference type="AlphaFoldDB" id="A0A9P1M7Q1"/>
<comment type="function">
    <text evidence="9">Phosphorylates Ins(1,3,4,5,6)P5 at position 2 to form Ins(1,2,3,4,5,6)P6 (InsP6 or phytate).</text>
</comment>
<feature type="region of interest" description="Disordered" evidence="10">
    <location>
        <begin position="1"/>
        <end position="85"/>
    </location>
</feature>